<sequence length="118" mass="13261">MIAPLRTVRTRMTIRDRIADAARGTVRAASLTFPHARLLLSATRLARPRGRTGTFAARAAARSVSLFSLALRQHWPRRANTEQGDDPLSVNVLQFPRDVFWCARTLSPILAPGCRQRW</sequence>
<keyword evidence="2" id="KW-1185">Reference proteome</keyword>
<dbReference type="AlphaFoldDB" id="A0A2H3K472"/>
<protein>
    <submittedName>
        <fullName evidence="1">Uncharacterized protein</fullName>
    </submittedName>
</protein>
<dbReference type="Proteomes" id="UP000218811">
    <property type="component" value="Unassembled WGS sequence"/>
</dbReference>
<accession>A0A2H3K472</accession>
<organism evidence="1 2">
    <name type="scientific">Wolfiporia cocos (strain MD-104)</name>
    <name type="common">Brown rot fungus</name>
    <dbReference type="NCBI Taxonomy" id="742152"/>
    <lineage>
        <taxon>Eukaryota</taxon>
        <taxon>Fungi</taxon>
        <taxon>Dikarya</taxon>
        <taxon>Basidiomycota</taxon>
        <taxon>Agaricomycotina</taxon>
        <taxon>Agaricomycetes</taxon>
        <taxon>Polyporales</taxon>
        <taxon>Phaeolaceae</taxon>
        <taxon>Wolfiporia</taxon>
    </lineage>
</organism>
<name>A0A2H3K472_WOLCO</name>
<reference evidence="1 2" key="1">
    <citation type="journal article" date="2012" name="Science">
        <title>The Paleozoic origin of enzymatic lignin decomposition reconstructed from 31 fungal genomes.</title>
        <authorList>
            <person name="Floudas D."/>
            <person name="Binder M."/>
            <person name="Riley R."/>
            <person name="Barry K."/>
            <person name="Blanchette R.A."/>
            <person name="Henrissat B."/>
            <person name="Martinez A.T."/>
            <person name="Otillar R."/>
            <person name="Spatafora J.W."/>
            <person name="Yadav J.S."/>
            <person name="Aerts A."/>
            <person name="Benoit I."/>
            <person name="Boyd A."/>
            <person name="Carlson A."/>
            <person name="Copeland A."/>
            <person name="Coutinho P.M."/>
            <person name="de Vries R.P."/>
            <person name="Ferreira P."/>
            <person name="Findley K."/>
            <person name="Foster B."/>
            <person name="Gaskell J."/>
            <person name="Glotzer D."/>
            <person name="Gorecki P."/>
            <person name="Heitman J."/>
            <person name="Hesse C."/>
            <person name="Hori C."/>
            <person name="Igarashi K."/>
            <person name="Jurgens J.A."/>
            <person name="Kallen N."/>
            <person name="Kersten P."/>
            <person name="Kohler A."/>
            <person name="Kuees U."/>
            <person name="Kumar T.K.A."/>
            <person name="Kuo A."/>
            <person name="LaButti K."/>
            <person name="Larrondo L.F."/>
            <person name="Lindquist E."/>
            <person name="Ling A."/>
            <person name="Lombard V."/>
            <person name="Lucas S."/>
            <person name="Lundell T."/>
            <person name="Martin R."/>
            <person name="McLaughlin D.J."/>
            <person name="Morgenstern I."/>
            <person name="Morin E."/>
            <person name="Murat C."/>
            <person name="Nagy L.G."/>
            <person name="Nolan M."/>
            <person name="Ohm R.A."/>
            <person name="Patyshakuliyeva A."/>
            <person name="Rokas A."/>
            <person name="Ruiz-Duenas F.J."/>
            <person name="Sabat G."/>
            <person name="Salamov A."/>
            <person name="Samejima M."/>
            <person name="Schmutz J."/>
            <person name="Slot J.C."/>
            <person name="St John F."/>
            <person name="Stenlid J."/>
            <person name="Sun H."/>
            <person name="Sun S."/>
            <person name="Syed K."/>
            <person name="Tsang A."/>
            <person name="Wiebenga A."/>
            <person name="Young D."/>
            <person name="Pisabarro A."/>
            <person name="Eastwood D.C."/>
            <person name="Martin F."/>
            <person name="Cullen D."/>
            <person name="Grigoriev I.V."/>
            <person name="Hibbett D.S."/>
        </authorList>
    </citation>
    <scope>NUCLEOTIDE SEQUENCE [LARGE SCALE GENOMIC DNA]</scope>
    <source>
        <strain evidence="1 2">MD-104</strain>
    </source>
</reference>
<dbReference type="EMBL" id="KB468135">
    <property type="protein sequence ID" value="PCH43227.1"/>
    <property type="molecule type" value="Genomic_DNA"/>
</dbReference>
<gene>
    <name evidence="1" type="ORF">WOLCODRAFT_138257</name>
</gene>
<evidence type="ECO:0000313" key="2">
    <source>
        <dbReference type="Proteomes" id="UP000218811"/>
    </source>
</evidence>
<evidence type="ECO:0000313" key="1">
    <source>
        <dbReference type="EMBL" id="PCH43227.1"/>
    </source>
</evidence>
<proteinExistence type="predicted"/>